<evidence type="ECO:0000256" key="7">
    <source>
        <dbReference type="ARBA" id="ARBA00023136"/>
    </source>
</evidence>
<keyword evidence="7 9" id="KW-0472">Membrane</keyword>
<accession>B0CNR4</accession>
<feature type="compositionally biased region" description="Basic residues" evidence="8">
    <location>
        <begin position="290"/>
        <end position="301"/>
    </location>
</feature>
<organism evidence="11">
    <name type="scientific">Laccaria bicolor (strain S238N-H82 / ATCC MYA-4686)</name>
    <name type="common">Bicoloured deceiver</name>
    <name type="synonym">Laccaria laccata var. bicolor</name>
    <dbReference type="NCBI Taxonomy" id="486041"/>
    <lineage>
        <taxon>Eukaryota</taxon>
        <taxon>Fungi</taxon>
        <taxon>Dikarya</taxon>
        <taxon>Basidiomycota</taxon>
        <taxon>Agaricomycotina</taxon>
        <taxon>Agaricomycetes</taxon>
        <taxon>Agaricomycetidae</taxon>
        <taxon>Agaricales</taxon>
        <taxon>Agaricineae</taxon>
        <taxon>Hydnangiaceae</taxon>
        <taxon>Laccaria</taxon>
    </lineage>
</organism>
<keyword evidence="5 9" id="KW-0812">Transmembrane</keyword>
<evidence type="ECO:0000313" key="10">
    <source>
        <dbReference type="EMBL" id="EDR15981.1"/>
    </source>
</evidence>
<feature type="transmembrane region" description="Helical" evidence="9">
    <location>
        <begin position="591"/>
        <end position="612"/>
    </location>
</feature>
<sequence length="635" mass="72031">MPRENSFSDSEGRSLTPDLEDEEIAERRAASPTAISPRQRHHRSPGGGAHHLQLVRTRTGSKRSIHSQASHQSAAASIPSAWQQLPPLERFRSLARRVIALRRGASIFEVGMTSRVGAEPGVNPRRPTAEALYGNIHKECVIEVSDYSSIRSNFRKISNAEFVDLIDDDNAGQREPWVKVRWINIGGLSWDVIKAVAIKYDLHPLALEDVFHGHIRNRSKADYYSQHLFLRVLCHELNRDEKKQSESFGFPSHADRSSSPEPIKEEDEEGTPHESRGNGHDESAKISLSKSRRSSTMRRRTGPILPSTQADIPPTPLTPAWNSPSRLTSLLKREAQLKDVRERQKVAEVSVAALKQDGRVNVNVSPMFIFLFRDGTVISIHPTPDLSLTAPITQRLRQRDTVLRKSADASLLVHGILDLIVDNALQVIDEYQIKINNYERDILLKPSMKTVKQLHILSGDLILHKRTLEPIKTLLYGLRRYDVDRCAALIDSSDPTNADVKVVGFMSHKSKIYLADVFDHMEHILSSLDMFAGIAENLIDYTFNLASYEMNEVMRRLTLATIIFLPLTFLTGYFGMNFVKEWSVQHNSDLLFWEISIPIMLVITPLFMWSDIQKAYHFVQKKMISKKAVQMYKLS</sequence>
<dbReference type="STRING" id="486041.B0CNR4"/>
<dbReference type="SUPFAM" id="SSF143865">
    <property type="entry name" value="CorA soluble domain-like"/>
    <property type="match status" value="1"/>
</dbReference>
<dbReference type="Gene3D" id="3.30.460.20">
    <property type="entry name" value="CorA soluble domain-like"/>
    <property type="match status" value="1"/>
</dbReference>
<dbReference type="Proteomes" id="UP000001194">
    <property type="component" value="Unassembled WGS sequence"/>
</dbReference>
<evidence type="ECO:0000256" key="6">
    <source>
        <dbReference type="ARBA" id="ARBA00022989"/>
    </source>
</evidence>
<gene>
    <name evidence="10" type="ORF">LACBIDRAFT_301530</name>
</gene>
<dbReference type="Pfam" id="PF01544">
    <property type="entry name" value="CorA"/>
    <property type="match status" value="1"/>
</dbReference>
<proteinExistence type="inferred from homology"/>
<feature type="region of interest" description="Disordered" evidence="8">
    <location>
        <begin position="244"/>
        <end position="324"/>
    </location>
</feature>
<dbReference type="SUPFAM" id="SSF144083">
    <property type="entry name" value="Magnesium transport protein CorA, transmembrane region"/>
    <property type="match status" value="1"/>
</dbReference>
<dbReference type="HOGENOM" id="CLU_015119_1_0_1"/>
<evidence type="ECO:0000313" key="11">
    <source>
        <dbReference type="Proteomes" id="UP000001194"/>
    </source>
</evidence>
<feature type="compositionally biased region" description="Low complexity" evidence="8">
    <location>
        <begin position="66"/>
        <end position="78"/>
    </location>
</feature>
<dbReference type="Gene3D" id="1.20.58.340">
    <property type="entry name" value="Magnesium transport protein CorA, transmembrane region"/>
    <property type="match status" value="2"/>
</dbReference>
<dbReference type="InParanoid" id="B0CNR4"/>
<evidence type="ECO:0000256" key="8">
    <source>
        <dbReference type="SAM" id="MobiDB-lite"/>
    </source>
</evidence>
<feature type="region of interest" description="Disordered" evidence="8">
    <location>
        <begin position="1"/>
        <end position="78"/>
    </location>
</feature>
<dbReference type="PANTHER" id="PTHR46494:SF1">
    <property type="entry name" value="CORA FAMILY METAL ION TRANSPORTER (EUROFUNG)"/>
    <property type="match status" value="1"/>
</dbReference>
<dbReference type="AlphaFoldDB" id="B0CNR4"/>
<keyword evidence="4" id="KW-1003">Cell membrane</keyword>
<comment type="subcellular location">
    <subcellularLocation>
        <location evidence="1">Cell membrane</location>
        <topology evidence="1">Multi-pass membrane protein</topology>
    </subcellularLocation>
</comment>
<dbReference type="PANTHER" id="PTHR46494">
    <property type="entry name" value="CORA FAMILY METAL ION TRANSPORTER (EUROFUNG)"/>
    <property type="match status" value="1"/>
</dbReference>
<evidence type="ECO:0000256" key="1">
    <source>
        <dbReference type="ARBA" id="ARBA00004651"/>
    </source>
</evidence>
<protein>
    <submittedName>
        <fullName evidence="10">Hypothetical magnesium transporter, CorA-like protein</fullName>
    </submittedName>
</protein>
<dbReference type="GO" id="GO:0050897">
    <property type="term" value="F:cobalt ion binding"/>
    <property type="evidence" value="ECO:0007669"/>
    <property type="project" value="TreeGrafter"/>
</dbReference>
<keyword evidence="11" id="KW-1185">Reference proteome</keyword>
<evidence type="ECO:0000256" key="4">
    <source>
        <dbReference type="ARBA" id="ARBA00022475"/>
    </source>
</evidence>
<dbReference type="GO" id="GO:0015095">
    <property type="term" value="F:magnesium ion transmembrane transporter activity"/>
    <property type="evidence" value="ECO:0007669"/>
    <property type="project" value="TreeGrafter"/>
</dbReference>
<evidence type="ECO:0000256" key="9">
    <source>
        <dbReference type="SAM" id="Phobius"/>
    </source>
</evidence>
<dbReference type="GeneID" id="6069888"/>
<name>B0CNR4_LACBS</name>
<feature type="transmembrane region" description="Helical" evidence="9">
    <location>
        <begin position="557"/>
        <end position="579"/>
    </location>
</feature>
<evidence type="ECO:0000256" key="2">
    <source>
        <dbReference type="ARBA" id="ARBA00009765"/>
    </source>
</evidence>
<dbReference type="InterPro" id="IPR002523">
    <property type="entry name" value="MgTranspt_CorA/ZnTranspt_ZntB"/>
</dbReference>
<dbReference type="EMBL" id="DS547091">
    <property type="protein sequence ID" value="EDR15981.1"/>
    <property type="molecule type" value="Genomic_DNA"/>
</dbReference>
<dbReference type="GO" id="GO:0000287">
    <property type="term" value="F:magnesium ion binding"/>
    <property type="evidence" value="ECO:0007669"/>
    <property type="project" value="TreeGrafter"/>
</dbReference>
<comment type="similarity">
    <text evidence="2">Belongs to the CorA metal ion transporter (MIT) (TC 1.A.35) family.</text>
</comment>
<dbReference type="KEGG" id="lbc:LACBIDRAFT_301530"/>
<evidence type="ECO:0000256" key="3">
    <source>
        <dbReference type="ARBA" id="ARBA00022448"/>
    </source>
</evidence>
<dbReference type="InterPro" id="IPR045861">
    <property type="entry name" value="CorA_cytoplasmic_dom"/>
</dbReference>
<dbReference type="OrthoDB" id="165352at2759"/>
<reference evidence="10 11" key="1">
    <citation type="journal article" date="2008" name="Nature">
        <title>The genome of Laccaria bicolor provides insights into mycorrhizal symbiosis.</title>
        <authorList>
            <person name="Martin F."/>
            <person name="Aerts A."/>
            <person name="Ahren D."/>
            <person name="Brun A."/>
            <person name="Danchin E.G.J."/>
            <person name="Duchaussoy F."/>
            <person name="Gibon J."/>
            <person name="Kohler A."/>
            <person name="Lindquist E."/>
            <person name="Pereda V."/>
            <person name="Salamov A."/>
            <person name="Shapiro H.J."/>
            <person name="Wuyts J."/>
            <person name="Blaudez D."/>
            <person name="Buee M."/>
            <person name="Brokstein P."/>
            <person name="Canbaeck B."/>
            <person name="Cohen D."/>
            <person name="Courty P.E."/>
            <person name="Coutinho P.M."/>
            <person name="Delaruelle C."/>
            <person name="Detter J.C."/>
            <person name="Deveau A."/>
            <person name="DiFazio S."/>
            <person name="Duplessis S."/>
            <person name="Fraissinet-Tachet L."/>
            <person name="Lucic E."/>
            <person name="Frey-Klett P."/>
            <person name="Fourrey C."/>
            <person name="Feussner I."/>
            <person name="Gay G."/>
            <person name="Grimwood J."/>
            <person name="Hoegger P.J."/>
            <person name="Jain P."/>
            <person name="Kilaru S."/>
            <person name="Labbe J."/>
            <person name="Lin Y.C."/>
            <person name="Legue V."/>
            <person name="Le Tacon F."/>
            <person name="Marmeisse R."/>
            <person name="Melayah D."/>
            <person name="Montanini B."/>
            <person name="Muratet M."/>
            <person name="Nehls U."/>
            <person name="Niculita-Hirzel H."/>
            <person name="Oudot-Le Secq M.P."/>
            <person name="Peter M."/>
            <person name="Quesneville H."/>
            <person name="Rajashekar B."/>
            <person name="Reich M."/>
            <person name="Rouhier N."/>
            <person name="Schmutz J."/>
            <person name="Yin T."/>
            <person name="Chalot M."/>
            <person name="Henrissat B."/>
            <person name="Kuees U."/>
            <person name="Lucas S."/>
            <person name="Van de Peer Y."/>
            <person name="Podila G.K."/>
            <person name="Polle A."/>
            <person name="Pukkila P.J."/>
            <person name="Richardson P.M."/>
            <person name="Rouze P."/>
            <person name="Sanders I.R."/>
            <person name="Stajich J.E."/>
            <person name="Tunlid A."/>
            <person name="Tuskan G."/>
            <person name="Grigoriev I.V."/>
        </authorList>
    </citation>
    <scope>NUCLEOTIDE SEQUENCE [LARGE SCALE GENOMIC DNA]</scope>
    <source>
        <strain evidence="11">S238N-H82 / ATCC MYA-4686</strain>
    </source>
</reference>
<evidence type="ECO:0000256" key="5">
    <source>
        <dbReference type="ARBA" id="ARBA00022692"/>
    </source>
</evidence>
<dbReference type="RefSeq" id="XP_001874189.1">
    <property type="nucleotide sequence ID" value="XM_001874154.1"/>
</dbReference>
<keyword evidence="6 9" id="KW-1133">Transmembrane helix</keyword>
<keyword evidence="3" id="KW-0813">Transport</keyword>
<dbReference type="GO" id="GO:0015087">
    <property type="term" value="F:cobalt ion transmembrane transporter activity"/>
    <property type="evidence" value="ECO:0007669"/>
    <property type="project" value="TreeGrafter"/>
</dbReference>
<feature type="compositionally biased region" description="Basic and acidic residues" evidence="8">
    <location>
        <begin position="270"/>
        <end position="284"/>
    </location>
</feature>
<dbReference type="GO" id="GO:0005886">
    <property type="term" value="C:plasma membrane"/>
    <property type="evidence" value="ECO:0007669"/>
    <property type="project" value="UniProtKB-SubCell"/>
</dbReference>
<dbReference type="InterPro" id="IPR045863">
    <property type="entry name" value="CorA_TM1_TM2"/>
</dbReference>